<reference evidence="3 5" key="4">
    <citation type="submission" date="2020-12" db="EMBL/GenBank/DDBJ databases">
        <title>FDA dAtabase for Regulatory Grade micrObial Sequences (FDA-ARGOS): Supporting development and validation of Infectious Disease Dx tests.</title>
        <authorList>
            <person name="Sproer C."/>
            <person name="Gronow S."/>
            <person name="Severitt S."/>
            <person name="Schroder I."/>
            <person name="Tallon L."/>
            <person name="Sadzewicz L."/>
            <person name="Zhao X."/>
            <person name="Boylan J."/>
            <person name="Ott S."/>
            <person name="Bowen H."/>
            <person name="Vavikolanu K."/>
            <person name="Mehta A."/>
            <person name="Aluvathingal J."/>
            <person name="Nadendla S."/>
            <person name="Lowell S."/>
            <person name="Myers T."/>
            <person name="Yan Y."/>
            <person name="Sichtig H."/>
        </authorList>
    </citation>
    <scope>NUCLEOTIDE SEQUENCE [LARGE SCALE GENOMIC DNA]</scope>
    <source>
        <strain evidence="3 5">FDAARGOS_864</strain>
    </source>
</reference>
<dbReference type="KEGG" id="rkr:I6G21_02640"/>
<dbReference type="Proteomes" id="UP000053171">
    <property type="component" value="Unassembled WGS sequence"/>
</dbReference>
<feature type="transmembrane region" description="Helical" evidence="1">
    <location>
        <begin position="21"/>
        <end position="42"/>
    </location>
</feature>
<dbReference type="STRING" id="37923.BK826_02190"/>
<evidence type="ECO:0000313" key="4">
    <source>
        <dbReference type="Proteomes" id="UP000053171"/>
    </source>
</evidence>
<feature type="transmembrane region" description="Helical" evidence="1">
    <location>
        <begin position="54"/>
        <end position="72"/>
    </location>
</feature>
<name>A0A147EAK6_9MICC</name>
<evidence type="ECO:0000256" key="1">
    <source>
        <dbReference type="SAM" id="Phobius"/>
    </source>
</evidence>
<feature type="transmembrane region" description="Helical" evidence="1">
    <location>
        <begin position="79"/>
        <end position="98"/>
    </location>
</feature>
<evidence type="ECO:0000313" key="5">
    <source>
        <dbReference type="Proteomes" id="UP000594975"/>
    </source>
</evidence>
<dbReference type="PATRIC" id="fig|37923.10.peg.196"/>
<gene>
    <name evidence="2" type="ORF">AN277_0209095</name>
    <name evidence="3" type="ORF">I6G21_02640</name>
</gene>
<keyword evidence="1" id="KW-1133">Transmembrane helix</keyword>
<evidence type="ECO:0000313" key="2">
    <source>
        <dbReference type="EMBL" id="OAX51379.1"/>
    </source>
</evidence>
<dbReference type="AlphaFoldDB" id="A0A147EAK6"/>
<dbReference type="EMBL" id="LJBJ02000021">
    <property type="protein sequence ID" value="OAX51379.1"/>
    <property type="molecule type" value="Genomic_DNA"/>
</dbReference>
<proteinExistence type="predicted"/>
<reference evidence="4" key="2">
    <citation type="submission" date="2016-04" db="EMBL/GenBank/DDBJ databases">
        <authorList>
            <person name="Waterworth S."/>
            <person name="Matcher G."/>
        </authorList>
    </citation>
    <scope>NUCLEOTIDE SEQUENCE [LARGE SCALE GENOMIC DNA]</scope>
    <source>
        <strain evidence="4">RuSp02-3</strain>
    </source>
</reference>
<dbReference type="GeneID" id="61262256"/>
<dbReference type="RefSeq" id="WP_058730753.1">
    <property type="nucleotide sequence ID" value="NZ_CP065738.1"/>
</dbReference>
<dbReference type="Proteomes" id="UP000594975">
    <property type="component" value="Chromosome"/>
</dbReference>
<keyword evidence="1" id="KW-0472">Membrane</keyword>
<accession>A0A147EAK6</accession>
<organism evidence="2 4">
    <name type="scientific">Rothia kristinae</name>
    <dbReference type="NCBI Taxonomy" id="37923"/>
    <lineage>
        <taxon>Bacteria</taxon>
        <taxon>Bacillati</taxon>
        <taxon>Actinomycetota</taxon>
        <taxon>Actinomycetes</taxon>
        <taxon>Micrococcales</taxon>
        <taxon>Micrococcaceae</taxon>
        <taxon>Rothia</taxon>
    </lineage>
</organism>
<keyword evidence="1" id="KW-0812">Transmembrane</keyword>
<keyword evidence="4" id="KW-1185">Reference proteome</keyword>
<reference evidence="2" key="1">
    <citation type="submission" date="2016-04" db="EMBL/GenBank/DDBJ databases">
        <authorList>
            <person name="Evans L.H."/>
            <person name="Alamgir A."/>
            <person name="Owens N."/>
            <person name="Weber N.D."/>
            <person name="Virtaneva K."/>
            <person name="Barbian K."/>
            <person name="Babar A."/>
            <person name="Rosenke K."/>
        </authorList>
    </citation>
    <scope>NUCLEOTIDE SEQUENCE [LARGE SCALE GENOMIC DNA]</scope>
    <source>
        <strain evidence="2">RUTW2-3</strain>
    </source>
</reference>
<dbReference type="EMBL" id="CP065738">
    <property type="protein sequence ID" value="QPT54113.1"/>
    <property type="molecule type" value="Genomic_DNA"/>
</dbReference>
<sequence>MLKHRDGEPRRPERPRRPGTETWSLVLFLLATALTIAVPWLVGLTPGPTSAAAFMLMVGPLVLGLAGARLALETRNIPLVALNTAAAFLFMPIASVIVNMTAGA</sequence>
<protein>
    <submittedName>
        <fullName evidence="2">Uncharacterized protein</fullName>
    </submittedName>
</protein>
<evidence type="ECO:0000313" key="3">
    <source>
        <dbReference type="EMBL" id="QPT54113.1"/>
    </source>
</evidence>
<reference evidence="2 4" key="3">
    <citation type="submission" date="2016-06" db="EMBL/GenBank/DDBJ databases">
        <title>Identification of putative biosynthetic pathways for the production of bioactive secondary metabolites by the marine actinomycete Kocuria kristinae RUTW2-3.</title>
        <authorList>
            <person name="Waterworth S.C."/>
            <person name="Walmsley T.A."/>
            <person name="Matongo T."/>
            <person name="Davies-Coleman M.T."/>
            <person name="Dorrington R.A."/>
        </authorList>
    </citation>
    <scope>NUCLEOTIDE SEQUENCE [LARGE SCALE GENOMIC DNA]</scope>
    <source>
        <strain evidence="4">RuSp02-3</strain>
        <strain evidence="2">RUTW2-3</strain>
    </source>
</reference>